<sequence>MMTVVLSVLAVSSIGAGLALLLVISEKTVGNYGECTIDVNGEEEIKVQGGKSLLSVLTDQKLFVPSACGGRGTCGLCKLKVPEGAGHLMPTELPFLEKDEIENDYRLACQVKVRNNLSILVPKELLSVSEFTAKIAEIKDLTHDIKQFRFELVEPDRIDFTPGQYIQLKTPSYKSGIEEVYRAYSISSDPADKNAVETIVRLVPGGICTTWLFEYIGLDDEITMNGPHGEFHLSDTDAPAIFIAGGSGMAPIKCILHHMKNMDIQRPATYFFGANKVKELFLLDEMKQFEQELANFKFVPVVASPEEDEQWDGETGLVTDAVRRNVSNAAECEAYLCGSPGMIDASVKVLGELGMAEDKIFYDKFA</sequence>
<dbReference type="PRINTS" id="PR00410">
    <property type="entry name" value="PHEHYDRXLASE"/>
</dbReference>
<keyword evidence="3" id="KW-0274">FAD</keyword>
<dbReference type="RefSeq" id="WP_146663168.1">
    <property type="nucleotide sequence ID" value="NZ_CP019791.1"/>
</dbReference>
<dbReference type="InterPro" id="IPR001041">
    <property type="entry name" value="2Fe-2S_ferredoxin-type"/>
</dbReference>
<feature type="domain" description="2Fe-2S ferredoxin-type" evidence="5">
    <location>
        <begin position="33"/>
        <end position="125"/>
    </location>
</feature>
<dbReference type="PANTHER" id="PTHR43644">
    <property type="entry name" value="NA(+)-TRANSLOCATING NADH-QUINONE REDUCTASE SUBUNIT"/>
    <property type="match status" value="1"/>
</dbReference>
<evidence type="ECO:0000259" key="5">
    <source>
        <dbReference type="PROSITE" id="PS51085"/>
    </source>
</evidence>
<organism evidence="7 8">
    <name type="scientific">Anaerohalosphaera lusitana</name>
    <dbReference type="NCBI Taxonomy" id="1936003"/>
    <lineage>
        <taxon>Bacteria</taxon>
        <taxon>Pseudomonadati</taxon>
        <taxon>Planctomycetota</taxon>
        <taxon>Phycisphaerae</taxon>
        <taxon>Sedimentisphaerales</taxon>
        <taxon>Anaerohalosphaeraceae</taxon>
        <taxon>Anaerohalosphaera</taxon>
    </lineage>
</organism>
<dbReference type="CDD" id="cd00207">
    <property type="entry name" value="fer2"/>
    <property type="match status" value="1"/>
</dbReference>
<keyword evidence="8" id="KW-1185">Reference proteome</keyword>
<dbReference type="InterPro" id="IPR012675">
    <property type="entry name" value="Beta-grasp_dom_sf"/>
</dbReference>
<dbReference type="PROSITE" id="PS51085">
    <property type="entry name" value="2FE2S_FER_2"/>
    <property type="match status" value="1"/>
</dbReference>
<evidence type="ECO:0000313" key="8">
    <source>
        <dbReference type="Proteomes" id="UP000189674"/>
    </source>
</evidence>
<proteinExistence type="predicted"/>
<accession>A0A1U9NNW2</accession>
<dbReference type="SUPFAM" id="SSF52343">
    <property type="entry name" value="Ferredoxin reductase-like, C-terminal NADP-linked domain"/>
    <property type="match status" value="1"/>
</dbReference>
<evidence type="ECO:0000256" key="3">
    <source>
        <dbReference type="ARBA" id="ARBA00022827"/>
    </source>
</evidence>
<dbReference type="GO" id="GO:0051536">
    <property type="term" value="F:iron-sulfur cluster binding"/>
    <property type="evidence" value="ECO:0007669"/>
    <property type="project" value="InterPro"/>
</dbReference>
<evidence type="ECO:0000313" key="7">
    <source>
        <dbReference type="EMBL" id="AQT69487.1"/>
    </source>
</evidence>
<reference evidence="8" key="1">
    <citation type="submission" date="2017-02" db="EMBL/GenBank/DDBJ databases">
        <title>Comparative genomics and description of representatives of a novel lineage of planctomycetes thriving in anoxic sediments.</title>
        <authorList>
            <person name="Spring S."/>
            <person name="Bunk B."/>
            <person name="Sproer C."/>
        </authorList>
    </citation>
    <scope>NUCLEOTIDE SEQUENCE [LARGE SCALE GENOMIC DNA]</scope>
    <source>
        <strain evidence="8">ST-NAGAB-D1</strain>
    </source>
</reference>
<evidence type="ECO:0000256" key="2">
    <source>
        <dbReference type="ARBA" id="ARBA00022630"/>
    </source>
</evidence>
<evidence type="ECO:0000256" key="1">
    <source>
        <dbReference type="ARBA" id="ARBA00022448"/>
    </source>
</evidence>
<dbReference type="Gene3D" id="3.10.20.30">
    <property type="match status" value="1"/>
</dbReference>
<keyword evidence="7" id="KW-0560">Oxidoreductase</keyword>
<dbReference type="KEGG" id="alus:STSP2_02678"/>
<dbReference type="PROSITE" id="PS51384">
    <property type="entry name" value="FAD_FR"/>
    <property type="match status" value="1"/>
</dbReference>
<dbReference type="InterPro" id="IPR008333">
    <property type="entry name" value="Cbr1-like_FAD-bd_dom"/>
</dbReference>
<keyword evidence="2" id="KW-0285">Flavoprotein</keyword>
<name>A0A1U9NNW2_9BACT</name>
<dbReference type="PANTHER" id="PTHR43644:SF1">
    <property type="entry name" value="NAD(P)H-FLAVIN REDUCTASE"/>
    <property type="match status" value="1"/>
</dbReference>
<dbReference type="Gene3D" id="3.40.50.80">
    <property type="entry name" value="Nucleotide-binding domain of ferredoxin-NADP reductase (FNR) module"/>
    <property type="match status" value="1"/>
</dbReference>
<dbReference type="AlphaFoldDB" id="A0A1U9NNW2"/>
<dbReference type="InterPro" id="IPR036010">
    <property type="entry name" value="2Fe-2S_ferredoxin-like_sf"/>
</dbReference>
<dbReference type="InterPro" id="IPR001433">
    <property type="entry name" value="OxRdtase_FAD/NAD-bd"/>
</dbReference>
<dbReference type="Pfam" id="PF00111">
    <property type="entry name" value="Fer2"/>
    <property type="match status" value="1"/>
</dbReference>
<feature type="domain" description="FAD-binding FR-type" evidence="6">
    <location>
        <begin position="128"/>
        <end position="234"/>
    </location>
</feature>
<dbReference type="Pfam" id="PF00970">
    <property type="entry name" value="FAD_binding_6"/>
    <property type="match status" value="1"/>
</dbReference>
<keyword evidence="1" id="KW-0813">Transport</keyword>
<dbReference type="InterPro" id="IPR039261">
    <property type="entry name" value="FNR_nucleotide-bd"/>
</dbReference>
<evidence type="ECO:0000256" key="4">
    <source>
        <dbReference type="ARBA" id="ARBA00023004"/>
    </source>
</evidence>
<dbReference type="STRING" id="1936003.STSP2_02678"/>
<dbReference type="Pfam" id="PF00175">
    <property type="entry name" value="NAD_binding_1"/>
    <property type="match status" value="1"/>
</dbReference>
<protein>
    <submittedName>
        <fullName evidence="7">Xylene monooxygenase electron transfer component</fullName>
    </submittedName>
</protein>
<dbReference type="InterPro" id="IPR017938">
    <property type="entry name" value="Riboflavin_synthase-like_b-brl"/>
</dbReference>
<evidence type="ECO:0000259" key="6">
    <source>
        <dbReference type="PROSITE" id="PS51384"/>
    </source>
</evidence>
<keyword evidence="4" id="KW-0408">Iron</keyword>
<dbReference type="SUPFAM" id="SSF54292">
    <property type="entry name" value="2Fe-2S ferredoxin-like"/>
    <property type="match status" value="1"/>
</dbReference>
<dbReference type="GO" id="GO:0004497">
    <property type="term" value="F:monooxygenase activity"/>
    <property type="evidence" value="ECO:0007669"/>
    <property type="project" value="UniProtKB-KW"/>
</dbReference>
<dbReference type="SUPFAM" id="SSF63380">
    <property type="entry name" value="Riboflavin synthase domain-like"/>
    <property type="match status" value="1"/>
</dbReference>
<dbReference type="EMBL" id="CP019791">
    <property type="protein sequence ID" value="AQT69487.1"/>
    <property type="molecule type" value="Genomic_DNA"/>
</dbReference>
<dbReference type="OrthoDB" id="9796486at2"/>
<keyword evidence="7" id="KW-0503">Monooxygenase</keyword>
<dbReference type="Proteomes" id="UP000189674">
    <property type="component" value="Chromosome"/>
</dbReference>
<gene>
    <name evidence="7" type="primary">xylA_2</name>
    <name evidence="7" type="ORF">STSP2_02678</name>
</gene>
<dbReference type="Gene3D" id="2.40.30.10">
    <property type="entry name" value="Translation factors"/>
    <property type="match status" value="1"/>
</dbReference>
<dbReference type="InterPro" id="IPR017927">
    <property type="entry name" value="FAD-bd_FR_type"/>
</dbReference>